<dbReference type="RefSeq" id="WP_160111747.1">
    <property type="nucleotide sequence ID" value="NZ_CYGY02000047.1"/>
</dbReference>
<protein>
    <recommendedName>
        <fullName evidence="4">SDR family oxidoreductase</fullName>
    </recommendedName>
</protein>
<dbReference type="Gene3D" id="3.40.50.720">
    <property type="entry name" value="NAD(P)-binding Rossmann-like Domain"/>
    <property type="match status" value="1"/>
</dbReference>
<evidence type="ECO:0000313" key="2">
    <source>
        <dbReference type="EMBL" id="SIT45667.1"/>
    </source>
</evidence>
<dbReference type="InterPro" id="IPR002347">
    <property type="entry name" value="SDR_fam"/>
</dbReference>
<dbReference type="Pfam" id="PF13561">
    <property type="entry name" value="adh_short_C2"/>
    <property type="match status" value="1"/>
</dbReference>
<gene>
    <name evidence="2" type="ORF">BN2476_470105</name>
</gene>
<dbReference type="PANTHER" id="PTHR42879">
    <property type="entry name" value="3-OXOACYL-(ACYL-CARRIER-PROTEIN) REDUCTASE"/>
    <property type="match status" value="1"/>
</dbReference>
<reference evidence="2" key="1">
    <citation type="submission" date="2016-12" db="EMBL/GenBank/DDBJ databases">
        <authorList>
            <person name="Moulin L."/>
        </authorList>
    </citation>
    <scope>NUCLEOTIDE SEQUENCE [LARGE SCALE GENOMIC DNA]</scope>
    <source>
        <strain evidence="2">STM 7183</strain>
    </source>
</reference>
<dbReference type="InterPro" id="IPR050259">
    <property type="entry name" value="SDR"/>
</dbReference>
<dbReference type="Proteomes" id="UP000195569">
    <property type="component" value="Unassembled WGS sequence"/>
</dbReference>
<evidence type="ECO:0000313" key="3">
    <source>
        <dbReference type="Proteomes" id="UP000195569"/>
    </source>
</evidence>
<dbReference type="AlphaFoldDB" id="A0A1N7SE65"/>
<dbReference type="FunFam" id="3.40.50.720:FF:000084">
    <property type="entry name" value="Short-chain dehydrogenase reductase"/>
    <property type="match status" value="1"/>
</dbReference>
<proteinExistence type="inferred from homology"/>
<dbReference type="PANTHER" id="PTHR42879:SF2">
    <property type="entry name" value="3-OXOACYL-[ACYL-CARRIER-PROTEIN] REDUCTASE FABG"/>
    <property type="match status" value="1"/>
</dbReference>
<keyword evidence="3" id="KW-1185">Reference proteome</keyword>
<comment type="similarity">
    <text evidence="1">Belongs to the short-chain dehydrogenases/reductases (SDR) family.</text>
</comment>
<dbReference type="PRINTS" id="PR00081">
    <property type="entry name" value="GDHRDH"/>
</dbReference>
<dbReference type="PRINTS" id="PR00080">
    <property type="entry name" value="SDRFAMILY"/>
</dbReference>
<name>A0A1N7SE65_9BURK</name>
<comment type="caution">
    <text evidence="2">The sequence shown here is derived from an EMBL/GenBank/DDBJ whole genome shotgun (WGS) entry which is preliminary data.</text>
</comment>
<dbReference type="EMBL" id="CYGY02000047">
    <property type="protein sequence ID" value="SIT45667.1"/>
    <property type="molecule type" value="Genomic_DNA"/>
</dbReference>
<dbReference type="OrthoDB" id="8888385at2"/>
<evidence type="ECO:0000256" key="1">
    <source>
        <dbReference type="ARBA" id="ARBA00006484"/>
    </source>
</evidence>
<organism evidence="2 3">
    <name type="scientific">Paraburkholderia piptadeniae</name>
    <dbReference type="NCBI Taxonomy" id="1701573"/>
    <lineage>
        <taxon>Bacteria</taxon>
        <taxon>Pseudomonadati</taxon>
        <taxon>Pseudomonadota</taxon>
        <taxon>Betaproteobacteria</taxon>
        <taxon>Burkholderiales</taxon>
        <taxon>Burkholderiaceae</taxon>
        <taxon>Paraburkholderia</taxon>
    </lineage>
</organism>
<sequence length="248" mass="25472">MTYRSAVVTGAAGVIGTATVLKLLEDGRGVVAVDTNADRLAALKQSANGEIVTVCVDVAAPDASETISLAAEALPVPPTILVNNAGISPKHNGLAASALDVTLEEWNRVFEVNVTAALRLAKAFIPNMQGQRWGRIVNVTSRAGKSNVGNAGPAYVTSKAALLGLTRSIACDYARDGITCNSVAPGVVASHLWSTMPPQLMQSLVDKTPLGRAGTAREIGAVIAFLASEDAGFVTGASYDVNGGQSML</sequence>
<accession>A0A1N7SE65</accession>
<evidence type="ECO:0008006" key="4">
    <source>
        <dbReference type="Google" id="ProtNLM"/>
    </source>
</evidence>
<dbReference type="InterPro" id="IPR036291">
    <property type="entry name" value="NAD(P)-bd_dom_sf"/>
</dbReference>
<dbReference type="SUPFAM" id="SSF51735">
    <property type="entry name" value="NAD(P)-binding Rossmann-fold domains"/>
    <property type="match status" value="1"/>
</dbReference>